<protein>
    <recommendedName>
        <fullName evidence="3">MazG nucleotide pyrophosphohydrolase domain-containing protein</fullName>
    </recommendedName>
</protein>
<dbReference type="OrthoDB" id="5190562at2"/>
<dbReference type="SUPFAM" id="SSF101386">
    <property type="entry name" value="all-alpha NTP pyrophosphatases"/>
    <property type="match status" value="1"/>
</dbReference>
<dbReference type="Proteomes" id="UP000199623">
    <property type="component" value="Unassembled WGS sequence"/>
</dbReference>
<sequence>MGEMTRLLADCEVGLRSLQEVQKLYDDDMWEIDDPKFANLRHVHLHLSVTVGKLAKVVEPNDHKSYRSEQVDVPSLGEELSPVLADLVMHAAQIANMLGGDLGRMLVNRYKQNAARFAPDSDFAKID</sequence>
<gene>
    <name evidence="1" type="ORF">SAMN05216553_111333</name>
</gene>
<dbReference type="RefSeq" id="WP_143036054.1">
    <property type="nucleotide sequence ID" value="NZ_FNCC01000011.1"/>
</dbReference>
<dbReference type="Gene3D" id="1.10.287.1080">
    <property type="entry name" value="MazG-like"/>
    <property type="match status" value="1"/>
</dbReference>
<dbReference type="EMBL" id="FNCC01000011">
    <property type="protein sequence ID" value="SDG80461.1"/>
    <property type="molecule type" value="Genomic_DNA"/>
</dbReference>
<reference evidence="2" key="1">
    <citation type="submission" date="2016-10" db="EMBL/GenBank/DDBJ databases">
        <authorList>
            <person name="Varghese N."/>
            <person name="Submissions S."/>
        </authorList>
    </citation>
    <scope>NUCLEOTIDE SEQUENCE [LARGE SCALE GENOMIC DNA]</scope>
    <source>
        <strain evidence="2">CGMCC 4.3506</strain>
    </source>
</reference>
<evidence type="ECO:0000313" key="2">
    <source>
        <dbReference type="Proteomes" id="UP000199623"/>
    </source>
</evidence>
<name>A0A1G7X8G7_9PSEU</name>
<dbReference type="AlphaFoldDB" id="A0A1G7X8G7"/>
<proteinExistence type="predicted"/>
<accession>A0A1G7X8G7</accession>
<keyword evidence="2" id="KW-1185">Reference proteome</keyword>
<evidence type="ECO:0000313" key="1">
    <source>
        <dbReference type="EMBL" id="SDG80461.1"/>
    </source>
</evidence>
<organism evidence="1 2">
    <name type="scientific">Lentzea fradiae</name>
    <dbReference type="NCBI Taxonomy" id="200378"/>
    <lineage>
        <taxon>Bacteria</taxon>
        <taxon>Bacillati</taxon>
        <taxon>Actinomycetota</taxon>
        <taxon>Actinomycetes</taxon>
        <taxon>Pseudonocardiales</taxon>
        <taxon>Pseudonocardiaceae</taxon>
        <taxon>Lentzea</taxon>
    </lineage>
</organism>
<evidence type="ECO:0008006" key="3">
    <source>
        <dbReference type="Google" id="ProtNLM"/>
    </source>
</evidence>